<reference evidence="2" key="1">
    <citation type="submission" date="2021-11" db="EMBL/GenBank/DDBJ databases">
        <authorList>
            <consortium name="Genoscope - CEA"/>
            <person name="William W."/>
        </authorList>
    </citation>
    <scope>NUCLEOTIDE SEQUENCE</scope>
</reference>
<accession>A0A8J2X2P1</accession>
<keyword evidence="3" id="KW-1185">Reference proteome</keyword>
<sequence>MSRPRTPASDLRNLRAKNRQLVRDADALRKRVADLEVELATARAPANHDNNGDDNVLMEDLGSEQYQDTWRMDGASRCLELSMHDTRVTCPSVETDHATSSMPGVRCDKALTFGQYFQTIYFVGVGYTLCGLVTEAQSLQLPHVGDNFSRCPYMAMCDFSGDSRWSVSIMVDMVTRTGSLHQDGRELASWQGLPDRVYVAIALKRVTTREAILMPAMHTKTVEIETIQ</sequence>
<dbReference type="Proteomes" id="UP000789595">
    <property type="component" value="Unassembled WGS sequence"/>
</dbReference>
<keyword evidence="1" id="KW-0175">Coiled coil</keyword>
<proteinExistence type="predicted"/>
<evidence type="ECO:0000313" key="2">
    <source>
        <dbReference type="EMBL" id="CAH0377953.1"/>
    </source>
</evidence>
<evidence type="ECO:0000256" key="1">
    <source>
        <dbReference type="SAM" id="Coils"/>
    </source>
</evidence>
<name>A0A8J2X2P1_9STRA</name>
<evidence type="ECO:0000313" key="3">
    <source>
        <dbReference type="Proteomes" id="UP000789595"/>
    </source>
</evidence>
<comment type="caution">
    <text evidence="2">The sequence shown here is derived from an EMBL/GenBank/DDBJ whole genome shotgun (WGS) entry which is preliminary data.</text>
</comment>
<gene>
    <name evidence="2" type="ORF">PECAL_5P24700</name>
</gene>
<protein>
    <submittedName>
        <fullName evidence="2">Uncharacterized protein</fullName>
    </submittedName>
</protein>
<dbReference type="EMBL" id="CAKKNE010000005">
    <property type="protein sequence ID" value="CAH0377953.1"/>
    <property type="molecule type" value="Genomic_DNA"/>
</dbReference>
<dbReference type="AlphaFoldDB" id="A0A8J2X2P1"/>
<organism evidence="2 3">
    <name type="scientific">Pelagomonas calceolata</name>
    <dbReference type="NCBI Taxonomy" id="35677"/>
    <lineage>
        <taxon>Eukaryota</taxon>
        <taxon>Sar</taxon>
        <taxon>Stramenopiles</taxon>
        <taxon>Ochrophyta</taxon>
        <taxon>Pelagophyceae</taxon>
        <taxon>Pelagomonadales</taxon>
        <taxon>Pelagomonadaceae</taxon>
        <taxon>Pelagomonas</taxon>
    </lineage>
</organism>
<feature type="coiled-coil region" evidence="1">
    <location>
        <begin position="11"/>
        <end position="38"/>
    </location>
</feature>